<reference evidence="1" key="1">
    <citation type="submission" date="2020-11" db="EMBL/GenBank/DDBJ databases">
        <authorList>
            <person name="Tran Van P."/>
        </authorList>
    </citation>
    <scope>NUCLEOTIDE SEQUENCE</scope>
</reference>
<organism evidence="1">
    <name type="scientific">Oppiella nova</name>
    <dbReference type="NCBI Taxonomy" id="334625"/>
    <lineage>
        <taxon>Eukaryota</taxon>
        <taxon>Metazoa</taxon>
        <taxon>Ecdysozoa</taxon>
        <taxon>Arthropoda</taxon>
        <taxon>Chelicerata</taxon>
        <taxon>Arachnida</taxon>
        <taxon>Acari</taxon>
        <taxon>Acariformes</taxon>
        <taxon>Sarcoptiformes</taxon>
        <taxon>Oribatida</taxon>
        <taxon>Brachypylina</taxon>
        <taxon>Oppioidea</taxon>
        <taxon>Oppiidae</taxon>
        <taxon>Oppiella</taxon>
    </lineage>
</organism>
<protein>
    <submittedName>
        <fullName evidence="1">Uncharacterized protein</fullName>
    </submittedName>
</protein>
<keyword evidence="2" id="KW-1185">Reference proteome</keyword>
<accession>A0A7R9LWL8</accession>
<sequence length="85" mass="9881">MEKLQYVQQLKGLLNARQLLDKQIEEYVNELPAIDANIALNGKLELNNRNCYKKLVDTFNDNCYVFSRNTYAINKLASYQPGHMI</sequence>
<dbReference type="InterPro" id="IPR046427">
    <property type="entry name" value="Legumain_prodom_sf"/>
</dbReference>
<dbReference type="EMBL" id="CAJPVJ010002936">
    <property type="protein sequence ID" value="CAG2166988.1"/>
    <property type="molecule type" value="Genomic_DNA"/>
</dbReference>
<dbReference type="AlphaFoldDB" id="A0A7R9LWL8"/>
<dbReference type="Proteomes" id="UP000728032">
    <property type="component" value="Unassembled WGS sequence"/>
</dbReference>
<dbReference type="Gene3D" id="1.10.132.130">
    <property type="match status" value="1"/>
</dbReference>
<gene>
    <name evidence="1" type="ORF">ONB1V03_LOCUS6503</name>
</gene>
<name>A0A7R9LWL8_9ACAR</name>
<evidence type="ECO:0000313" key="2">
    <source>
        <dbReference type="Proteomes" id="UP000728032"/>
    </source>
</evidence>
<dbReference type="EMBL" id="OC917761">
    <property type="protein sequence ID" value="CAD7647924.1"/>
    <property type="molecule type" value="Genomic_DNA"/>
</dbReference>
<dbReference type="OrthoDB" id="10243802at2759"/>
<proteinExistence type="predicted"/>
<evidence type="ECO:0000313" key="1">
    <source>
        <dbReference type="EMBL" id="CAD7647924.1"/>
    </source>
</evidence>